<dbReference type="EMBL" id="JARVII010000024">
    <property type="protein sequence ID" value="MDG9700116.1"/>
    <property type="molecule type" value="Genomic_DNA"/>
</dbReference>
<dbReference type="PANTHER" id="PTHR42788">
    <property type="entry name" value="TAURINE IMPORT ATP-BINDING PROTEIN-RELATED"/>
    <property type="match status" value="1"/>
</dbReference>
<evidence type="ECO:0000256" key="2">
    <source>
        <dbReference type="ARBA" id="ARBA00022448"/>
    </source>
</evidence>
<dbReference type="InterPro" id="IPR050166">
    <property type="entry name" value="ABC_transporter_ATP-bind"/>
</dbReference>
<dbReference type="InterPro" id="IPR003593">
    <property type="entry name" value="AAA+_ATPase"/>
</dbReference>
<dbReference type="AlphaFoldDB" id="A0AAW6RNY3"/>
<dbReference type="RefSeq" id="WP_279524902.1">
    <property type="nucleotide sequence ID" value="NZ_JARVII010000024.1"/>
</dbReference>
<evidence type="ECO:0000256" key="6">
    <source>
        <dbReference type="SAM" id="SignalP"/>
    </source>
</evidence>
<gene>
    <name evidence="8" type="ORF">QB898_10430</name>
</gene>
<keyword evidence="3" id="KW-1003">Cell membrane</keyword>
<evidence type="ECO:0000259" key="7">
    <source>
        <dbReference type="PROSITE" id="PS50893"/>
    </source>
</evidence>
<feature type="signal peptide" evidence="6">
    <location>
        <begin position="1"/>
        <end position="17"/>
    </location>
</feature>
<accession>A0AAW6RNY3</accession>
<evidence type="ECO:0000256" key="1">
    <source>
        <dbReference type="ARBA" id="ARBA00005417"/>
    </source>
</evidence>
<dbReference type="SUPFAM" id="SSF52540">
    <property type="entry name" value="P-loop containing nucleoside triphosphate hydrolases"/>
    <property type="match status" value="1"/>
</dbReference>
<keyword evidence="2" id="KW-0813">Transport</keyword>
<keyword evidence="3" id="KW-0472">Membrane</keyword>
<evidence type="ECO:0000313" key="9">
    <source>
        <dbReference type="Proteomes" id="UP001237156"/>
    </source>
</evidence>
<name>A0AAW6RNY3_9BURK</name>
<reference evidence="8 9" key="1">
    <citation type="submission" date="2023-04" db="EMBL/GenBank/DDBJ databases">
        <title>Ottowia paracancer sp. nov., isolated from human stomach.</title>
        <authorList>
            <person name="Song Y."/>
        </authorList>
    </citation>
    <scope>NUCLEOTIDE SEQUENCE [LARGE SCALE GENOMIC DNA]</scope>
    <source>
        <strain evidence="8 9">10c7w1</strain>
    </source>
</reference>
<dbReference type="SMART" id="SM00382">
    <property type="entry name" value="AAA"/>
    <property type="match status" value="1"/>
</dbReference>
<evidence type="ECO:0000256" key="5">
    <source>
        <dbReference type="ARBA" id="ARBA00022840"/>
    </source>
</evidence>
<keyword evidence="4" id="KW-0547">Nucleotide-binding</keyword>
<keyword evidence="5 8" id="KW-0067">ATP-binding</keyword>
<dbReference type="Proteomes" id="UP001237156">
    <property type="component" value="Unassembled WGS sequence"/>
</dbReference>
<dbReference type="InterPro" id="IPR027417">
    <property type="entry name" value="P-loop_NTPase"/>
</dbReference>
<proteinExistence type="inferred from homology"/>
<dbReference type="PANTHER" id="PTHR42788:SF13">
    <property type="entry name" value="ALIPHATIC SULFONATES IMPORT ATP-BINDING PROTEIN SSUB"/>
    <property type="match status" value="1"/>
</dbReference>
<comment type="caution">
    <text evidence="8">The sequence shown here is derived from an EMBL/GenBank/DDBJ whole genome shotgun (WGS) entry which is preliminary data.</text>
</comment>
<dbReference type="CDD" id="cd03293">
    <property type="entry name" value="ABC_NrtD_SsuB_transporters"/>
    <property type="match status" value="1"/>
</dbReference>
<evidence type="ECO:0000256" key="4">
    <source>
        <dbReference type="ARBA" id="ARBA00022741"/>
    </source>
</evidence>
<keyword evidence="9" id="KW-1185">Reference proteome</keyword>
<dbReference type="GO" id="GO:0005524">
    <property type="term" value="F:ATP binding"/>
    <property type="evidence" value="ECO:0007669"/>
    <property type="project" value="UniProtKB-KW"/>
</dbReference>
<feature type="domain" description="ABC transporter" evidence="7">
    <location>
        <begin position="40"/>
        <end position="273"/>
    </location>
</feature>
<feature type="chain" id="PRO_5043734070" evidence="6">
    <location>
        <begin position="18"/>
        <end position="299"/>
    </location>
</feature>
<evidence type="ECO:0000313" key="8">
    <source>
        <dbReference type="EMBL" id="MDG9700116.1"/>
    </source>
</evidence>
<evidence type="ECO:0000256" key="3">
    <source>
        <dbReference type="ARBA" id="ARBA00022475"/>
    </source>
</evidence>
<organism evidence="8 9">
    <name type="scientific">Ottowia cancrivicina</name>
    <dbReference type="NCBI Taxonomy" id="3040346"/>
    <lineage>
        <taxon>Bacteria</taxon>
        <taxon>Pseudomonadati</taxon>
        <taxon>Pseudomonadota</taxon>
        <taxon>Betaproteobacteria</taxon>
        <taxon>Burkholderiales</taxon>
        <taxon>Comamonadaceae</taxon>
        <taxon>Ottowia</taxon>
    </lineage>
</organism>
<dbReference type="PROSITE" id="PS50893">
    <property type="entry name" value="ABC_TRANSPORTER_2"/>
    <property type="match status" value="1"/>
</dbReference>
<keyword evidence="6" id="KW-0732">Signal</keyword>
<sequence>MTALISTMTAMMSPAIAATNAPEQALPRPPALSAAPAVQLDVQGVTRIFPGARGKPPTQALRPINLQVRENDFITILGPSGCGKSTLLRIIAGLDFPTEGQALLEGAPVRGPGADRGMVFQSYTLFPWLTVEQNIRFGLRERGMGAAQQKERSDFFIAKVGLRGFEHHYPKQLSGGMQQRTAIARALANDPRMLLLDEPFGALDNQTRVLMQELLLGIWEQAQKTVLFVTHDIDEAIFMASRVAVFSARPGRIKSEIAVDFPHPRHYTLKTSPEFMQLKARLTEEIRAETLAAADAGRE</sequence>
<dbReference type="Gene3D" id="3.40.50.300">
    <property type="entry name" value="P-loop containing nucleotide triphosphate hydrolases"/>
    <property type="match status" value="1"/>
</dbReference>
<dbReference type="GO" id="GO:0016887">
    <property type="term" value="F:ATP hydrolysis activity"/>
    <property type="evidence" value="ECO:0007669"/>
    <property type="project" value="InterPro"/>
</dbReference>
<comment type="similarity">
    <text evidence="1">Belongs to the ABC transporter superfamily.</text>
</comment>
<dbReference type="Pfam" id="PF00005">
    <property type="entry name" value="ABC_tran"/>
    <property type="match status" value="1"/>
</dbReference>
<dbReference type="InterPro" id="IPR003439">
    <property type="entry name" value="ABC_transporter-like_ATP-bd"/>
</dbReference>
<protein>
    <submittedName>
        <fullName evidence="8">ABC transporter ATP-binding protein</fullName>
    </submittedName>
</protein>